<dbReference type="InterPro" id="IPR035952">
    <property type="entry name" value="Rhomboid-like_sf"/>
</dbReference>
<feature type="transmembrane region" description="Helical" evidence="5">
    <location>
        <begin position="12"/>
        <end position="32"/>
    </location>
</feature>
<evidence type="ECO:0000256" key="4">
    <source>
        <dbReference type="ARBA" id="ARBA00023136"/>
    </source>
</evidence>
<sequence length="324" mass="37187">MALLPFQSRPEKFPFPVVTILIVLICLAVYFAQAFNTSKFESTLTTFCLEEMKTHKNLYQGTTLDQKNTTCQNVFKGIYFSDNKKLALKLILDRAIKDQDNPRIVHWFSYYLKQKYAEFSSRAPAQDISMQLGLVAGSFDPVHMLTAVFTHGSWWHVVVNVFAFLVFASAAEYLLGRWGFLLLFLFLTYSSHAIYSVLYLLVASPDLEITIGLSGIVFGMMSFMALILYRAKRRFVFWFFVTLTATSLAIQLFVIFSVITDWLHYFSTGGDSRISFRVHWAGLVMGIVTAMLIPLRFIRQNDIPRMHYGLKGTYPLIKYKAPKN</sequence>
<evidence type="ECO:0000259" key="6">
    <source>
        <dbReference type="Pfam" id="PF01694"/>
    </source>
</evidence>
<name>A0A3B0Z493_9ZZZZ</name>
<keyword evidence="4 5" id="KW-0472">Membrane</keyword>
<feature type="transmembrane region" description="Helical" evidence="5">
    <location>
        <begin position="236"/>
        <end position="259"/>
    </location>
</feature>
<protein>
    <recommendedName>
        <fullName evidence="6">Peptidase S54 rhomboid domain-containing protein</fullName>
    </recommendedName>
</protein>
<dbReference type="GO" id="GO:0004252">
    <property type="term" value="F:serine-type endopeptidase activity"/>
    <property type="evidence" value="ECO:0007669"/>
    <property type="project" value="InterPro"/>
</dbReference>
<dbReference type="InterPro" id="IPR022764">
    <property type="entry name" value="Peptidase_S54_rhomboid_dom"/>
</dbReference>
<evidence type="ECO:0000256" key="5">
    <source>
        <dbReference type="SAM" id="Phobius"/>
    </source>
</evidence>
<dbReference type="EMBL" id="UOFL01000212">
    <property type="protein sequence ID" value="VAW81159.1"/>
    <property type="molecule type" value="Genomic_DNA"/>
</dbReference>
<keyword evidence="2 5" id="KW-0812">Transmembrane</keyword>
<gene>
    <name evidence="7" type="ORF">MNBD_GAMMA12-3461</name>
</gene>
<dbReference type="PANTHER" id="PTHR43066">
    <property type="entry name" value="RHOMBOID-RELATED PROTEIN"/>
    <property type="match status" value="1"/>
</dbReference>
<feature type="transmembrane region" description="Helical" evidence="5">
    <location>
        <begin position="182"/>
        <end position="203"/>
    </location>
</feature>
<accession>A0A3B0Z493</accession>
<feature type="domain" description="Peptidase S54 rhomboid" evidence="6">
    <location>
        <begin position="143"/>
        <end position="293"/>
    </location>
</feature>
<evidence type="ECO:0000256" key="1">
    <source>
        <dbReference type="ARBA" id="ARBA00004141"/>
    </source>
</evidence>
<organism evidence="7">
    <name type="scientific">hydrothermal vent metagenome</name>
    <dbReference type="NCBI Taxonomy" id="652676"/>
    <lineage>
        <taxon>unclassified sequences</taxon>
        <taxon>metagenomes</taxon>
        <taxon>ecological metagenomes</taxon>
    </lineage>
</organism>
<reference evidence="7" key="1">
    <citation type="submission" date="2018-06" db="EMBL/GenBank/DDBJ databases">
        <authorList>
            <person name="Zhirakovskaya E."/>
        </authorList>
    </citation>
    <scope>NUCLEOTIDE SEQUENCE</scope>
</reference>
<keyword evidence="3 5" id="KW-1133">Transmembrane helix</keyword>
<feature type="transmembrane region" description="Helical" evidence="5">
    <location>
        <begin position="279"/>
        <end position="298"/>
    </location>
</feature>
<evidence type="ECO:0000313" key="7">
    <source>
        <dbReference type="EMBL" id="VAW81159.1"/>
    </source>
</evidence>
<dbReference type="AlphaFoldDB" id="A0A3B0Z493"/>
<comment type="subcellular location">
    <subcellularLocation>
        <location evidence="1">Membrane</location>
        <topology evidence="1">Multi-pass membrane protein</topology>
    </subcellularLocation>
</comment>
<proteinExistence type="predicted"/>
<evidence type="ECO:0000256" key="3">
    <source>
        <dbReference type="ARBA" id="ARBA00022989"/>
    </source>
</evidence>
<dbReference type="SUPFAM" id="SSF144091">
    <property type="entry name" value="Rhomboid-like"/>
    <property type="match status" value="1"/>
</dbReference>
<dbReference type="Pfam" id="PF01694">
    <property type="entry name" value="Rhomboid"/>
    <property type="match status" value="1"/>
</dbReference>
<dbReference type="GO" id="GO:0016020">
    <property type="term" value="C:membrane"/>
    <property type="evidence" value="ECO:0007669"/>
    <property type="project" value="UniProtKB-SubCell"/>
</dbReference>
<feature type="transmembrane region" description="Helical" evidence="5">
    <location>
        <begin position="209"/>
        <end position="229"/>
    </location>
</feature>
<evidence type="ECO:0000256" key="2">
    <source>
        <dbReference type="ARBA" id="ARBA00022692"/>
    </source>
</evidence>
<feature type="transmembrane region" description="Helical" evidence="5">
    <location>
        <begin position="154"/>
        <end position="175"/>
    </location>
</feature>
<dbReference type="Gene3D" id="1.20.1540.10">
    <property type="entry name" value="Rhomboid-like"/>
    <property type="match status" value="1"/>
</dbReference>